<dbReference type="EMBL" id="AP025591">
    <property type="protein sequence ID" value="BDG05455.1"/>
    <property type="molecule type" value="Genomic_DNA"/>
</dbReference>
<evidence type="ECO:0000259" key="8">
    <source>
        <dbReference type="PROSITE" id="PS50011"/>
    </source>
</evidence>
<feature type="binding site" evidence="6">
    <location>
        <position position="90"/>
    </location>
    <ligand>
        <name>ATP</name>
        <dbReference type="ChEBI" id="CHEBI:30616"/>
    </ligand>
</feature>
<keyword evidence="10" id="KW-1185">Reference proteome</keyword>
<dbReference type="PANTHER" id="PTHR43289">
    <property type="entry name" value="MITOGEN-ACTIVATED PROTEIN KINASE KINASE KINASE 20-RELATED"/>
    <property type="match status" value="1"/>
</dbReference>
<dbReference type="CDD" id="cd14014">
    <property type="entry name" value="STKc_PknB_like"/>
    <property type="match status" value="1"/>
</dbReference>
<dbReference type="SMART" id="SM00220">
    <property type="entry name" value="S_TKc"/>
    <property type="match status" value="1"/>
</dbReference>
<dbReference type="PROSITE" id="PS00108">
    <property type="entry name" value="PROTEIN_KINASE_ST"/>
    <property type="match status" value="1"/>
</dbReference>
<dbReference type="PROSITE" id="PS00107">
    <property type="entry name" value="PROTEIN_KINASE_ATP"/>
    <property type="match status" value="1"/>
</dbReference>
<dbReference type="Gene3D" id="1.25.40.10">
    <property type="entry name" value="Tetratricopeptide repeat domain"/>
    <property type="match status" value="1"/>
</dbReference>
<protein>
    <submittedName>
        <fullName evidence="9">Serine/threonine protein kinase</fullName>
    </submittedName>
</protein>
<accession>A0ABN6MYX2</accession>
<dbReference type="Gene3D" id="3.30.200.20">
    <property type="entry name" value="Phosphorylase Kinase, domain 1"/>
    <property type="match status" value="1"/>
</dbReference>
<dbReference type="Proteomes" id="UP001162891">
    <property type="component" value="Chromosome"/>
</dbReference>
<evidence type="ECO:0000256" key="7">
    <source>
        <dbReference type="SAM" id="MobiDB-lite"/>
    </source>
</evidence>
<sequence>MSVHPNAEQRVVPGTDEPSPGGAKGAGAPALSVLLRELVSAPAAPMPWAEGLYPGRVIGRFELVRELGRGGFGVVFEARDRELGRSVAFKAVYPGTSPRAGEQLLREAEAIAQLQHPNLVTLFDVGRCALGPFLVLELLRGRTLKDRIELGPIPVPEVLAIAMDVAAGLAHAHAAGVVHRDLKPSNVFLCESGAVKVLDFGMAHAFGRQRVSGGTPAYMAPEQWREEPDDARTDVFALGVLLHEMLSGDLPFGPEGEALRAGTPAPRLEVPGAPALPELVACLLELDPARRPRDAADVLDRLRAIAAPAPGPAARRRLARITAAVLASGLLAGAVALTLHRGHATARPAGPRTVAVLPFASLSASQDDAFFADGVHGELITQLARLSGLRVIARGSVQQYPPGARDLRAIGAALGADTILEGTVQRAGDRARIAVQLVDPRSGTELWANRFDRAASDVFAIQTEVALEIAGALGATLSAAERRAITRPPTRDREAHDLFLRGLYYWQRSMGVESDNRTAEELLEKAAARDPAFALAEAWLAAVTVEWKEDCDAARRHAAAAAALEPDLPQLHVALAEICDVCDHDTRAAIRELEHAVRAAPGDATARALLGTMRTTVGAYDAGLDDLRLALALDPRSYLGAIGLARELVIVRRFDEAERACDRARELAPGDVHGLVLCALVPFWRDGDLAPARHALDQLPRELPSAGNGAWSLFQLLAVFPDEALRLAAQDRLASPFSSRPLIPRAYVVGAAHAARGEPEAARAAFAEALPDLEARARAEPTSMLAWLFLARAEAGVGRADEALRDAGRAAALASEPEHRASAQRFVAEIAAAAGRPADAVDALREVLARPDGLVTPAALRVDPRFAPLRGDPRFDALVVDAAARQAGGATPRALPPGAAPRAAP</sequence>
<dbReference type="InterPro" id="IPR000719">
    <property type="entry name" value="Prot_kinase_dom"/>
</dbReference>
<evidence type="ECO:0000256" key="5">
    <source>
        <dbReference type="PROSITE-ProRule" id="PRU00339"/>
    </source>
</evidence>
<feature type="region of interest" description="Disordered" evidence="7">
    <location>
        <begin position="1"/>
        <end position="26"/>
    </location>
</feature>
<keyword evidence="5" id="KW-0802">TPR repeat</keyword>
<feature type="region of interest" description="Disordered" evidence="7">
    <location>
        <begin position="886"/>
        <end position="905"/>
    </location>
</feature>
<dbReference type="SMART" id="SM00028">
    <property type="entry name" value="TPR"/>
    <property type="match status" value="4"/>
</dbReference>
<dbReference type="GO" id="GO:0004674">
    <property type="term" value="F:protein serine/threonine kinase activity"/>
    <property type="evidence" value="ECO:0007669"/>
    <property type="project" value="UniProtKB-KW"/>
</dbReference>
<dbReference type="InterPro" id="IPR017441">
    <property type="entry name" value="Protein_kinase_ATP_BS"/>
</dbReference>
<evidence type="ECO:0000256" key="1">
    <source>
        <dbReference type="ARBA" id="ARBA00022679"/>
    </source>
</evidence>
<feature type="domain" description="Protein kinase" evidence="8">
    <location>
        <begin position="61"/>
        <end position="303"/>
    </location>
</feature>
<evidence type="ECO:0000256" key="6">
    <source>
        <dbReference type="PROSITE-ProRule" id="PRU10141"/>
    </source>
</evidence>
<keyword evidence="2 6" id="KW-0547">Nucleotide-binding</keyword>
<evidence type="ECO:0000256" key="4">
    <source>
        <dbReference type="ARBA" id="ARBA00022840"/>
    </source>
</evidence>
<dbReference type="PROSITE" id="PS50005">
    <property type="entry name" value="TPR"/>
    <property type="match status" value="1"/>
</dbReference>
<dbReference type="SUPFAM" id="SSF56112">
    <property type="entry name" value="Protein kinase-like (PK-like)"/>
    <property type="match status" value="1"/>
</dbReference>
<keyword evidence="3 9" id="KW-0418">Kinase</keyword>
<proteinExistence type="predicted"/>
<evidence type="ECO:0000256" key="3">
    <source>
        <dbReference type="ARBA" id="ARBA00022777"/>
    </source>
</evidence>
<keyword evidence="9" id="KW-0723">Serine/threonine-protein kinase</keyword>
<dbReference type="InterPro" id="IPR019734">
    <property type="entry name" value="TPR_rpt"/>
</dbReference>
<dbReference type="SUPFAM" id="SSF48452">
    <property type="entry name" value="TPR-like"/>
    <property type="match status" value="2"/>
</dbReference>
<evidence type="ECO:0000313" key="10">
    <source>
        <dbReference type="Proteomes" id="UP001162891"/>
    </source>
</evidence>
<dbReference type="InterPro" id="IPR011009">
    <property type="entry name" value="Kinase-like_dom_sf"/>
</dbReference>
<evidence type="ECO:0000256" key="2">
    <source>
        <dbReference type="ARBA" id="ARBA00022741"/>
    </source>
</evidence>
<feature type="repeat" description="TPR" evidence="5">
    <location>
        <begin position="604"/>
        <end position="637"/>
    </location>
</feature>
<dbReference type="PANTHER" id="PTHR43289:SF6">
    <property type="entry name" value="SERINE_THREONINE-PROTEIN KINASE NEKL-3"/>
    <property type="match status" value="1"/>
</dbReference>
<organism evidence="9 10">
    <name type="scientific">Anaeromyxobacter oryzae</name>
    <dbReference type="NCBI Taxonomy" id="2918170"/>
    <lineage>
        <taxon>Bacteria</taxon>
        <taxon>Pseudomonadati</taxon>
        <taxon>Myxococcota</taxon>
        <taxon>Myxococcia</taxon>
        <taxon>Myxococcales</taxon>
        <taxon>Cystobacterineae</taxon>
        <taxon>Anaeromyxobacteraceae</taxon>
        <taxon>Anaeromyxobacter</taxon>
    </lineage>
</organism>
<dbReference type="Pfam" id="PF00069">
    <property type="entry name" value="Pkinase"/>
    <property type="match status" value="1"/>
</dbReference>
<dbReference type="InterPro" id="IPR008271">
    <property type="entry name" value="Ser/Thr_kinase_AS"/>
</dbReference>
<dbReference type="Gene3D" id="3.40.50.10610">
    <property type="entry name" value="ABC-type transport auxiliary lipoprotein component"/>
    <property type="match status" value="1"/>
</dbReference>
<dbReference type="InterPro" id="IPR011990">
    <property type="entry name" value="TPR-like_helical_dom_sf"/>
</dbReference>
<dbReference type="Gene3D" id="1.10.510.10">
    <property type="entry name" value="Transferase(Phosphotransferase) domain 1"/>
    <property type="match status" value="1"/>
</dbReference>
<feature type="compositionally biased region" description="Pro residues" evidence="7">
    <location>
        <begin position="894"/>
        <end position="905"/>
    </location>
</feature>
<evidence type="ECO:0000313" key="9">
    <source>
        <dbReference type="EMBL" id="BDG05455.1"/>
    </source>
</evidence>
<keyword evidence="1" id="KW-0808">Transferase</keyword>
<reference evidence="10" key="1">
    <citation type="journal article" date="2022" name="Int. J. Syst. Evol. Microbiol.">
        <title>Anaeromyxobacter oryzae sp. nov., Anaeromyxobacter diazotrophicus sp. nov. and Anaeromyxobacter paludicola sp. nov., isolated from paddy soils.</title>
        <authorList>
            <person name="Itoh H."/>
            <person name="Xu Z."/>
            <person name="Mise K."/>
            <person name="Masuda Y."/>
            <person name="Ushijima N."/>
            <person name="Hayakawa C."/>
            <person name="Shiratori Y."/>
            <person name="Senoo K."/>
        </authorList>
    </citation>
    <scope>NUCLEOTIDE SEQUENCE [LARGE SCALE GENOMIC DNA]</scope>
    <source>
        <strain evidence="10">Red232</strain>
    </source>
</reference>
<name>A0ABN6MYX2_9BACT</name>
<dbReference type="PROSITE" id="PS50011">
    <property type="entry name" value="PROTEIN_KINASE_DOM"/>
    <property type="match status" value="1"/>
</dbReference>
<gene>
    <name evidence="9" type="ORF">AMOR_44510</name>
</gene>
<dbReference type="RefSeq" id="WP_248354307.1">
    <property type="nucleotide sequence ID" value="NZ_AP025591.1"/>
</dbReference>
<keyword evidence="4 6" id="KW-0067">ATP-binding</keyword>